<evidence type="ECO:0000256" key="12">
    <source>
        <dbReference type="NCBIfam" id="TIGR00131"/>
    </source>
</evidence>
<dbReference type="PIRSF" id="PIRSF000530">
    <property type="entry name" value="Galactokinase"/>
    <property type="match status" value="1"/>
</dbReference>
<sequence length="386" mass="43239">MINEIILKFKELYKQEPVLVRSPGRVNLIGEHTDYNNGFVLPAAINKEVYFAVAPNNTNLFRAYAFDLHEQAEFSLQDVKKSDIGWANYLLGVIAQMQEAGHQLSGFDVVFGGNIPIGAGLSSSAAIECGLGFALNHIFNLNIEKFDLVKMGQKAEHEFAGVMSGIMDQFANTFGKKNHVVKLDCRSLEYQYYPFDITDYRIVLCDTQVKHSLASSEYNTRRKECEAGVALLQKYYPEVQSLRDVTEEMLAAHESEFEPIIYKRCRYVVQENNRVEAACQDLENNDLAAFGQKMFASHQGLQHDYEVSCRELDFLADLARQDDSVLGARMMGGGFGGCTINLVKLSGLDAFTQKMTTAYQQEFDVTLKTYVAEIVDGTGLVGRLES</sequence>
<feature type="binding site" evidence="11">
    <location>
        <position position="218"/>
    </location>
    <ligand>
        <name>substrate</name>
    </ligand>
</feature>
<dbReference type="GO" id="GO:0006012">
    <property type="term" value="P:galactose metabolic process"/>
    <property type="evidence" value="ECO:0007669"/>
    <property type="project" value="UniProtKB-UniRule"/>
</dbReference>
<evidence type="ECO:0000256" key="5">
    <source>
        <dbReference type="ARBA" id="ARBA00022741"/>
    </source>
</evidence>
<dbReference type="InterPro" id="IPR006204">
    <property type="entry name" value="GHMP_kinase_N_dom"/>
</dbReference>
<dbReference type="InterPro" id="IPR014721">
    <property type="entry name" value="Ribsml_uS5_D2-typ_fold_subgr"/>
</dbReference>
<dbReference type="PANTHER" id="PTHR10457:SF7">
    <property type="entry name" value="GALACTOKINASE-RELATED"/>
    <property type="match status" value="1"/>
</dbReference>
<dbReference type="PROSITE" id="PS00627">
    <property type="entry name" value="GHMP_KINASES_ATP"/>
    <property type="match status" value="1"/>
</dbReference>
<dbReference type="Proteomes" id="UP000515237">
    <property type="component" value="Chromosome"/>
</dbReference>
<evidence type="ECO:0000256" key="11">
    <source>
        <dbReference type="HAMAP-Rule" id="MF_00246"/>
    </source>
</evidence>
<comment type="subcellular location">
    <subcellularLocation>
        <location evidence="11">Cytoplasm</location>
    </subcellularLocation>
</comment>
<dbReference type="Pfam" id="PF10509">
    <property type="entry name" value="GalKase_gal_bdg"/>
    <property type="match status" value="1"/>
</dbReference>
<evidence type="ECO:0000256" key="3">
    <source>
        <dbReference type="ARBA" id="ARBA00022679"/>
    </source>
</evidence>
<dbReference type="InterPro" id="IPR013750">
    <property type="entry name" value="GHMP_kinase_C_dom"/>
</dbReference>
<feature type="domain" description="GHMP kinase N-terminal" evidence="13">
    <location>
        <begin position="88"/>
        <end position="176"/>
    </location>
</feature>
<feature type="domain" description="GHMP kinase C-terminal" evidence="14">
    <location>
        <begin position="281"/>
        <end position="356"/>
    </location>
</feature>
<protein>
    <recommendedName>
        <fullName evidence="11 12">Galactokinase</fullName>
        <ecNumber evidence="11 12">2.7.1.6</ecNumber>
    </recommendedName>
    <alternativeName>
        <fullName evidence="11">Galactose kinase</fullName>
    </alternativeName>
</protein>
<keyword evidence="10 11" id="KW-0119">Carbohydrate metabolism</keyword>
<dbReference type="NCBIfam" id="TIGR00131">
    <property type="entry name" value="gal_kin"/>
    <property type="match status" value="1"/>
</dbReference>
<proteinExistence type="inferred from homology"/>
<keyword evidence="8 11" id="KW-0460">Magnesium</keyword>
<accession>A0A7G7G5N8</accession>
<evidence type="ECO:0000313" key="16">
    <source>
        <dbReference type="EMBL" id="QNF32472.1"/>
    </source>
</evidence>
<dbReference type="InterPro" id="IPR022963">
    <property type="entry name" value="Galactokinase_bac"/>
</dbReference>
<evidence type="ECO:0000259" key="13">
    <source>
        <dbReference type="Pfam" id="PF00288"/>
    </source>
</evidence>
<dbReference type="PRINTS" id="PR00959">
    <property type="entry name" value="MEVGALKINASE"/>
</dbReference>
<dbReference type="Pfam" id="PF08544">
    <property type="entry name" value="GHMP_kinases_C"/>
    <property type="match status" value="1"/>
</dbReference>
<evidence type="ECO:0000259" key="14">
    <source>
        <dbReference type="Pfam" id="PF08544"/>
    </source>
</evidence>
<dbReference type="SUPFAM" id="SSF55060">
    <property type="entry name" value="GHMP Kinase, C-terminal domain"/>
    <property type="match status" value="1"/>
</dbReference>
<dbReference type="InterPro" id="IPR019741">
    <property type="entry name" value="Galactokinase_CS"/>
</dbReference>
<dbReference type="Gene3D" id="3.30.70.890">
    <property type="entry name" value="GHMP kinase, C-terminal domain"/>
    <property type="match status" value="1"/>
</dbReference>
<dbReference type="InterPro" id="IPR019539">
    <property type="entry name" value="GalKase_N"/>
</dbReference>
<keyword evidence="3 11" id="KW-0808">Transferase</keyword>
<dbReference type="FunFam" id="3.30.230.10:FF:000017">
    <property type="entry name" value="Galactokinase"/>
    <property type="match status" value="1"/>
</dbReference>
<dbReference type="Pfam" id="PF00288">
    <property type="entry name" value="GHMP_kinases_N"/>
    <property type="match status" value="1"/>
</dbReference>
<keyword evidence="17" id="KW-1185">Reference proteome</keyword>
<reference evidence="16 17" key="1">
    <citation type="journal article" date="2018" name="Int. J. Syst. Evol. Microbiol.">
        <title>Adhaeribacter swui sp. nov., isolated from wet mud.</title>
        <authorList>
            <person name="Kim D.U."/>
            <person name="Kim K.W."/>
            <person name="Kang M.S."/>
            <person name="Kim J.Y."/>
            <person name="Jang J.H."/>
            <person name="Kim M.K."/>
        </authorList>
    </citation>
    <scope>NUCLEOTIDE SEQUENCE [LARGE SCALE GENOMIC DNA]</scope>
    <source>
        <strain evidence="16 17">KCTC 52873</strain>
    </source>
</reference>
<dbReference type="GO" id="GO:0000287">
    <property type="term" value="F:magnesium ion binding"/>
    <property type="evidence" value="ECO:0007669"/>
    <property type="project" value="UniProtKB-UniRule"/>
</dbReference>
<dbReference type="InterPro" id="IPR000705">
    <property type="entry name" value="Galactokinase"/>
</dbReference>
<evidence type="ECO:0000313" key="17">
    <source>
        <dbReference type="Proteomes" id="UP000515237"/>
    </source>
</evidence>
<feature type="domain" description="Galactokinase N-terminal" evidence="15">
    <location>
        <begin position="8"/>
        <end position="55"/>
    </location>
</feature>
<gene>
    <name evidence="11" type="primary">galK</name>
    <name evidence="16" type="ORF">HUW51_06915</name>
</gene>
<keyword evidence="4 11" id="KW-0479">Metal-binding</keyword>
<dbReference type="PROSITE" id="PS00106">
    <property type="entry name" value="GALACTOKINASE"/>
    <property type="match status" value="1"/>
</dbReference>
<dbReference type="PANTHER" id="PTHR10457">
    <property type="entry name" value="MEVALONATE KINASE/GALACTOKINASE"/>
    <property type="match status" value="1"/>
</dbReference>
<dbReference type="InterPro" id="IPR036554">
    <property type="entry name" value="GHMP_kinase_C_sf"/>
</dbReference>
<dbReference type="AlphaFoldDB" id="A0A7G7G5N8"/>
<feature type="binding site" evidence="11">
    <location>
        <position position="124"/>
    </location>
    <ligand>
        <name>Mg(2+)</name>
        <dbReference type="ChEBI" id="CHEBI:18420"/>
    </ligand>
</feature>
<comment type="similarity">
    <text evidence="1 11">Belongs to the GHMP kinase family. GalK subfamily.</text>
</comment>
<feature type="binding site" evidence="11">
    <location>
        <position position="156"/>
    </location>
    <ligand>
        <name>Mg(2+)</name>
        <dbReference type="ChEBI" id="CHEBI:18420"/>
    </ligand>
</feature>
<comment type="function">
    <text evidence="11">Catalyzes the transfer of the gamma-phosphate of ATP to D-galactose to form alpha-D-galactose-1-phosphate (Gal-1-P).</text>
</comment>
<keyword evidence="9 11" id="KW-0299">Galactose metabolism</keyword>
<keyword evidence="6 11" id="KW-0418">Kinase</keyword>
<dbReference type="RefSeq" id="WP_185273251.1">
    <property type="nucleotide sequence ID" value="NZ_CP055156.1"/>
</dbReference>
<comment type="caution">
    <text evidence="11">Lacks conserved residue(s) required for the propagation of feature annotation.</text>
</comment>
<dbReference type="GO" id="GO:0005829">
    <property type="term" value="C:cytosol"/>
    <property type="evidence" value="ECO:0007669"/>
    <property type="project" value="TreeGrafter"/>
</dbReference>
<dbReference type="GO" id="GO:0004335">
    <property type="term" value="F:galactokinase activity"/>
    <property type="evidence" value="ECO:0007669"/>
    <property type="project" value="UniProtKB-UniRule"/>
</dbReference>
<comment type="catalytic activity">
    <reaction evidence="11">
        <text>alpha-D-galactose + ATP = alpha-D-galactose 1-phosphate + ADP + H(+)</text>
        <dbReference type="Rhea" id="RHEA:13553"/>
        <dbReference type="ChEBI" id="CHEBI:15378"/>
        <dbReference type="ChEBI" id="CHEBI:28061"/>
        <dbReference type="ChEBI" id="CHEBI:30616"/>
        <dbReference type="ChEBI" id="CHEBI:58336"/>
        <dbReference type="ChEBI" id="CHEBI:456216"/>
        <dbReference type="EC" id="2.7.1.6"/>
    </reaction>
</comment>
<dbReference type="InterPro" id="IPR006206">
    <property type="entry name" value="Mevalonate/galactokinase"/>
</dbReference>
<dbReference type="PRINTS" id="PR00473">
    <property type="entry name" value="GALCTOKINASE"/>
</dbReference>
<dbReference type="SUPFAM" id="SSF54211">
    <property type="entry name" value="Ribosomal protein S5 domain 2-like"/>
    <property type="match status" value="1"/>
</dbReference>
<feature type="site" description="Transition state stabilizer" evidence="11">
    <location>
        <position position="25"/>
    </location>
</feature>
<evidence type="ECO:0000256" key="8">
    <source>
        <dbReference type="ARBA" id="ARBA00022842"/>
    </source>
</evidence>
<evidence type="ECO:0000256" key="1">
    <source>
        <dbReference type="ARBA" id="ARBA00006566"/>
    </source>
</evidence>
<evidence type="ECO:0000256" key="7">
    <source>
        <dbReference type="ARBA" id="ARBA00022840"/>
    </source>
</evidence>
<name>A0A7G7G5N8_9BACT</name>
<dbReference type="HAMAP" id="MF_00246">
    <property type="entry name" value="Galactokinase"/>
    <property type="match status" value="1"/>
</dbReference>
<evidence type="ECO:0000256" key="10">
    <source>
        <dbReference type="ARBA" id="ARBA00023277"/>
    </source>
</evidence>
<dbReference type="InterPro" id="IPR020568">
    <property type="entry name" value="Ribosomal_Su5_D2-typ_SF"/>
</dbReference>
<dbReference type="EC" id="2.7.1.6" evidence="11 12"/>
<evidence type="ECO:0000256" key="6">
    <source>
        <dbReference type="ARBA" id="ARBA00022777"/>
    </source>
</evidence>
<dbReference type="UniPathway" id="UPA00214"/>
<feature type="active site" description="Proton acceptor" evidence="11">
    <location>
        <position position="168"/>
    </location>
</feature>
<keyword evidence="7 11" id="KW-0067">ATP-binding</keyword>
<dbReference type="InterPro" id="IPR006203">
    <property type="entry name" value="GHMP_knse_ATP-bd_CS"/>
</dbReference>
<evidence type="ECO:0000256" key="2">
    <source>
        <dbReference type="ARBA" id="ARBA00022490"/>
    </source>
</evidence>
<evidence type="ECO:0000256" key="4">
    <source>
        <dbReference type="ARBA" id="ARBA00022723"/>
    </source>
</evidence>
<feature type="binding site" evidence="11">
    <location>
        <begin position="118"/>
        <end position="124"/>
    </location>
    <ligand>
        <name>ATP</name>
        <dbReference type="ChEBI" id="CHEBI:30616"/>
    </ligand>
</feature>
<dbReference type="GO" id="GO:0005524">
    <property type="term" value="F:ATP binding"/>
    <property type="evidence" value="ECO:0007669"/>
    <property type="project" value="UniProtKB-UniRule"/>
</dbReference>
<feature type="binding site" evidence="11">
    <location>
        <begin position="31"/>
        <end position="34"/>
    </location>
    <ligand>
        <name>substrate</name>
    </ligand>
</feature>
<keyword evidence="5 11" id="KW-0547">Nucleotide-binding</keyword>
<dbReference type="Gene3D" id="3.30.230.10">
    <property type="match status" value="1"/>
</dbReference>
<dbReference type="FunFam" id="3.30.70.890:FF:000001">
    <property type="entry name" value="Galactokinase"/>
    <property type="match status" value="1"/>
</dbReference>
<dbReference type="KEGG" id="aswu:HUW51_06915"/>
<organism evidence="16 17">
    <name type="scientific">Adhaeribacter swui</name>
    <dbReference type="NCBI Taxonomy" id="2086471"/>
    <lineage>
        <taxon>Bacteria</taxon>
        <taxon>Pseudomonadati</taxon>
        <taxon>Bacteroidota</taxon>
        <taxon>Cytophagia</taxon>
        <taxon>Cytophagales</taxon>
        <taxon>Hymenobacteraceae</taxon>
        <taxon>Adhaeribacter</taxon>
    </lineage>
</organism>
<evidence type="ECO:0000259" key="15">
    <source>
        <dbReference type="Pfam" id="PF10509"/>
    </source>
</evidence>
<dbReference type="EMBL" id="CP055156">
    <property type="protein sequence ID" value="QNF32472.1"/>
    <property type="molecule type" value="Genomic_DNA"/>
</dbReference>
<evidence type="ECO:0000256" key="9">
    <source>
        <dbReference type="ARBA" id="ARBA00023144"/>
    </source>
</evidence>
<dbReference type="NCBIfam" id="NF003705">
    <property type="entry name" value="PRK05322.1"/>
    <property type="match status" value="1"/>
</dbReference>
<comment type="pathway">
    <text evidence="11">Carbohydrate metabolism; galactose metabolism.</text>
</comment>
<keyword evidence="2 11" id="KW-0963">Cytoplasm</keyword>